<evidence type="ECO:0000313" key="1">
    <source>
        <dbReference type="EMBL" id="MDX8130188.1"/>
    </source>
</evidence>
<dbReference type="InterPro" id="IPR025427">
    <property type="entry name" value="DUF4160"/>
</dbReference>
<protein>
    <submittedName>
        <fullName evidence="1">DUF4160 domain-containing protein</fullName>
    </submittedName>
</protein>
<sequence length="125" mass="14624">MGFLASAHPTLNKPNSAEIQARPAMPKLYEYFGLIVMFYANEHEPVHVHGKCQGREAKAEIILVDGRVDSVRYITVSGREMLSEREMQYFREIVTARVNDIVQKWIDYFVWHKSIRPERICTRLK</sequence>
<proteinExistence type="predicted"/>
<reference evidence="1 2" key="1">
    <citation type="submission" date="2023-11" db="EMBL/GenBank/DDBJ databases">
        <authorList>
            <person name="Ouyang M.-Y."/>
        </authorList>
    </citation>
    <scope>NUCLEOTIDE SEQUENCE [LARGE SCALE GENOMIC DNA]</scope>
    <source>
        <strain evidence="1 2">OY6</strain>
    </source>
</reference>
<dbReference type="EMBL" id="JAXARY010000033">
    <property type="protein sequence ID" value="MDX8130188.1"/>
    <property type="molecule type" value="Genomic_DNA"/>
</dbReference>
<dbReference type="Proteomes" id="UP001284537">
    <property type="component" value="Unassembled WGS sequence"/>
</dbReference>
<gene>
    <name evidence="1" type="ORF">QLH52_23055</name>
</gene>
<organism evidence="1 2">
    <name type="scientific">Methylomonas defluvii</name>
    <dbReference type="NCBI Taxonomy" id="3045149"/>
    <lineage>
        <taxon>Bacteria</taxon>
        <taxon>Pseudomonadati</taxon>
        <taxon>Pseudomonadota</taxon>
        <taxon>Gammaproteobacteria</taxon>
        <taxon>Methylococcales</taxon>
        <taxon>Methylococcaceae</taxon>
        <taxon>Methylomonas</taxon>
    </lineage>
</organism>
<keyword evidence="2" id="KW-1185">Reference proteome</keyword>
<comment type="caution">
    <text evidence="1">The sequence shown here is derived from an EMBL/GenBank/DDBJ whole genome shotgun (WGS) entry which is preliminary data.</text>
</comment>
<name>A0ABU4ULA2_9GAMM</name>
<evidence type="ECO:0000313" key="2">
    <source>
        <dbReference type="Proteomes" id="UP001284537"/>
    </source>
</evidence>
<accession>A0ABU4ULA2</accession>
<dbReference type="Pfam" id="PF13711">
    <property type="entry name" value="DUF4160"/>
    <property type="match status" value="1"/>
</dbReference>
<dbReference type="RefSeq" id="WP_319963112.1">
    <property type="nucleotide sequence ID" value="NZ_JAXARY010000033.1"/>
</dbReference>